<reference evidence="2" key="1">
    <citation type="submission" date="2021-02" db="EMBL/GenBank/DDBJ databases">
        <authorList>
            <person name="Nowell W R."/>
        </authorList>
    </citation>
    <scope>NUCLEOTIDE SEQUENCE</scope>
</reference>
<keyword evidence="1" id="KW-0812">Transmembrane</keyword>
<feature type="transmembrane region" description="Helical" evidence="1">
    <location>
        <begin position="135"/>
        <end position="160"/>
    </location>
</feature>
<keyword evidence="1" id="KW-1133">Transmembrane helix</keyword>
<evidence type="ECO:0000256" key="1">
    <source>
        <dbReference type="SAM" id="Phobius"/>
    </source>
</evidence>
<accession>A0A814TL89</accession>
<sequence length="215" mass="23998">MIDTTTSMKKKTPHLIRKWSDVIWLLIEVNLFGGTIFGFPALFQILPPYNIYGDKNGCSSSSNTTEGGELSCERYQTRHYQNALTLGIILFEISSLVIGPLIDRFGCRFVKLIAITDRSKKQKLCNISLMQTISWLLNIVACIVCMFVQTSMIIPALVINCIQRATIVGGSQAFSFPSEYIGTLTGLMWTLVGLIATVQYGLVQLTDDITRSWRA</sequence>
<dbReference type="PANTHER" id="PTHR20765">
    <property type="entry name" value="SOLUTE CARRIER FAMILY 43 MEMBER 3-RELATED"/>
    <property type="match status" value="1"/>
</dbReference>
<dbReference type="EMBL" id="CAJNOT010001202">
    <property type="protein sequence ID" value="CAF1163230.1"/>
    <property type="molecule type" value="Genomic_DNA"/>
</dbReference>
<comment type="caution">
    <text evidence="2">The sequence shown here is derived from an EMBL/GenBank/DDBJ whole genome shotgun (WGS) entry which is preliminary data.</text>
</comment>
<dbReference type="Proteomes" id="UP000663864">
    <property type="component" value="Unassembled WGS sequence"/>
</dbReference>
<dbReference type="InterPro" id="IPR027197">
    <property type="entry name" value="SLC43A3"/>
</dbReference>
<feature type="transmembrane region" description="Helical" evidence="1">
    <location>
        <begin position="21"/>
        <end position="46"/>
    </location>
</feature>
<dbReference type="PANTHER" id="PTHR20765:SF1">
    <property type="entry name" value="EQUILIBRATIVE NUCLEOBASE TRANSPORTER 1"/>
    <property type="match status" value="1"/>
</dbReference>
<protein>
    <submittedName>
        <fullName evidence="2">Uncharacterized protein</fullName>
    </submittedName>
</protein>
<name>A0A814TL89_9BILA</name>
<dbReference type="AlphaFoldDB" id="A0A814TL89"/>
<feature type="transmembrane region" description="Helical" evidence="1">
    <location>
        <begin position="83"/>
        <end position="102"/>
    </location>
</feature>
<organism evidence="2 3">
    <name type="scientific">Rotaria sordida</name>
    <dbReference type="NCBI Taxonomy" id="392033"/>
    <lineage>
        <taxon>Eukaryota</taxon>
        <taxon>Metazoa</taxon>
        <taxon>Spiralia</taxon>
        <taxon>Gnathifera</taxon>
        <taxon>Rotifera</taxon>
        <taxon>Eurotatoria</taxon>
        <taxon>Bdelloidea</taxon>
        <taxon>Philodinida</taxon>
        <taxon>Philodinidae</taxon>
        <taxon>Rotaria</taxon>
    </lineage>
</organism>
<keyword evidence="1" id="KW-0472">Membrane</keyword>
<gene>
    <name evidence="2" type="ORF">ZHD862_LOCUS20803</name>
</gene>
<proteinExistence type="predicted"/>
<evidence type="ECO:0000313" key="2">
    <source>
        <dbReference type="EMBL" id="CAF1163230.1"/>
    </source>
</evidence>
<feature type="transmembrane region" description="Helical" evidence="1">
    <location>
        <begin position="180"/>
        <end position="203"/>
    </location>
</feature>
<evidence type="ECO:0000313" key="3">
    <source>
        <dbReference type="Proteomes" id="UP000663864"/>
    </source>
</evidence>